<dbReference type="EMBL" id="BTSY01000001">
    <property type="protein sequence ID" value="GMT12126.1"/>
    <property type="molecule type" value="Genomic_DNA"/>
</dbReference>
<dbReference type="SMART" id="SM00256">
    <property type="entry name" value="FBOX"/>
    <property type="match status" value="1"/>
</dbReference>
<sequence length="295" mass="34389">VVNTTIYYLLFVTIKENNFFQPPHVTLETLPKENVSQILSNLGRKDRKRVRRCSKSLREAVQQSDLSVELITIGFDEGHSIFVGVKGYYTHFGRTQLKRNDAQSFQNWLNAMKMRYFFRRLKCDGLCIQTEGMTTLVVDEPLFKLMTEQFDFKELHLVFDSRLQPSVISFAQRLKKPIQSITTYECAPDPLEIFELPWASSLIINHFEMWEAYTDQQVLELAKQGRRDLQLPADLSHTATLQSLIEIVHSCRMRCVSITVEPDYYHRFLSSIDLKEQGNQFWTYQTQVLPKSGST</sequence>
<dbReference type="InterPro" id="IPR001810">
    <property type="entry name" value="F-box_dom"/>
</dbReference>
<dbReference type="Proteomes" id="UP001432322">
    <property type="component" value="Unassembled WGS sequence"/>
</dbReference>
<reference evidence="2" key="1">
    <citation type="submission" date="2023-10" db="EMBL/GenBank/DDBJ databases">
        <title>Genome assembly of Pristionchus species.</title>
        <authorList>
            <person name="Yoshida K."/>
            <person name="Sommer R.J."/>
        </authorList>
    </citation>
    <scope>NUCLEOTIDE SEQUENCE</scope>
    <source>
        <strain evidence="2">RS5133</strain>
    </source>
</reference>
<proteinExistence type="predicted"/>
<comment type="caution">
    <text evidence="2">The sequence shown here is derived from an EMBL/GenBank/DDBJ whole genome shotgun (WGS) entry which is preliminary data.</text>
</comment>
<dbReference type="InterPro" id="IPR036047">
    <property type="entry name" value="F-box-like_dom_sf"/>
</dbReference>
<feature type="non-terminal residue" evidence="2">
    <location>
        <position position="1"/>
    </location>
</feature>
<evidence type="ECO:0000313" key="3">
    <source>
        <dbReference type="Proteomes" id="UP001432322"/>
    </source>
</evidence>
<dbReference type="SUPFAM" id="SSF81383">
    <property type="entry name" value="F-box domain"/>
    <property type="match status" value="1"/>
</dbReference>
<evidence type="ECO:0000313" key="2">
    <source>
        <dbReference type="EMBL" id="GMT12126.1"/>
    </source>
</evidence>
<accession>A0AAV5V038</accession>
<name>A0AAV5V038_9BILA</name>
<dbReference type="AlphaFoldDB" id="A0AAV5V038"/>
<dbReference type="PROSITE" id="PS50181">
    <property type="entry name" value="FBOX"/>
    <property type="match status" value="1"/>
</dbReference>
<organism evidence="2 3">
    <name type="scientific">Pristionchus fissidentatus</name>
    <dbReference type="NCBI Taxonomy" id="1538716"/>
    <lineage>
        <taxon>Eukaryota</taxon>
        <taxon>Metazoa</taxon>
        <taxon>Ecdysozoa</taxon>
        <taxon>Nematoda</taxon>
        <taxon>Chromadorea</taxon>
        <taxon>Rhabditida</taxon>
        <taxon>Rhabditina</taxon>
        <taxon>Diplogasteromorpha</taxon>
        <taxon>Diplogasteroidea</taxon>
        <taxon>Neodiplogasteridae</taxon>
        <taxon>Pristionchus</taxon>
    </lineage>
</organism>
<feature type="domain" description="F-box" evidence="1">
    <location>
        <begin position="24"/>
        <end position="70"/>
    </location>
</feature>
<protein>
    <recommendedName>
        <fullName evidence="1">F-box domain-containing protein</fullName>
    </recommendedName>
</protein>
<evidence type="ECO:0000259" key="1">
    <source>
        <dbReference type="PROSITE" id="PS50181"/>
    </source>
</evidence>
<dbReference type="Pfam" id="PF00646">
    <property type="entry name" value="F-box"/>
    <property type="match status" value="1"/>
</dbReference>
<gene>
    <name evidence="2" type="ORF">PFISCL1PPCAC_3423</name>
</gene>
<keyword evidence="3" id="KW-1185">Reference proteome</keyword>